<keyword evidence="2" id="KW-1185">Reference proteome</keyword>
<dbReference type="Proteomes" id="UP000321479">
    <property type="component" value="Chromosome"/>
</dbReference>
<accession>A0A5B8UZC7</accession>
<protein>
    <submittedName>
        <fullName evidence="1">Uncharacterized protein</fullName>
    </submittedName>
</protein>
<organism evidence="1 2">
    <name type="scientific">Mucilaginibacter ginsenosidivorans</name>
    <dbReference type="NCBI Taxonomy" id="398053"/>
    <lineage>
        <taxon>Bacteria</taxon>
        <taxon>Pseudomonadati</taxon>
        <taxon>Bacteroidota</taxon>
        <taxon>Sphingobacteriia</taxon>
        <taxon>Sphingobacteriales</taxon>
        <taxon>Sphingobacteriaceae</taxon>
        <taxon>Mucilaginibacter</taxon>
    </lineage>
</organism>
<dbReference type="RefSeq" id="WP_147032295.1">
    <property type="nucleotide sequence ID" value="NZ_CP042436.1"/>
</dbReference>
<proteinExistence type="predicted"/>
<evidence type="ECO:0000313" key="2">
    <source>
        <dbReference type="Proteomes" id="UP000321479"/>
    </source>
</evidence>
<gene>
    <name evidence="1" type="ORF">FRZ54_14445</name>
</gene>
<reference evidence="1 2" key="1">
    <citation type="journal article" date="2017" name="Curr. Microbiol.">
        <title>Mucilaginibacter ginsenosidivorans sp. nov., Isolated from Soil of Ginseng Field.</title>
        <authorList>
            <person name="Kim M.M."/>
            <person name="Siddiqi M.Z."/>
            <person name="Im W.T."/>
        </authorList>
    </citation>
    <scope>NUCLEOTIDE SEQUENCE [LARGE SCALE GENOMIC DNA]</scope>
    <source>
        <strain evidence="1 2">Gsoil 3017</strain>
    </source>
</reference>
<dbReference type="EMBL" id="CP042436">
    <property type="protein sequence ID" value="QEC63721.1"/>
    <property type="molecule type" value="Genomic_DNA"/>
</dbReference>
<dbReference type="AlphaFoldDB" id="A0A5B8UZC7"/>
<sequence>MLTDNGNIVISKTPVTQSEDYEWLRNTGLGYIQQFSGKLWTDYNIHDPGVTIWELLCYALTDLAYRTSFPVADLLTGAGEKGPNADDFFTADKILTTCPVTLNDYRKLILDRTPGVRNVWLETMDDINYDPAIYFDEKTVDTSLTQPVSHPFEIIKLKGLYIVKIEVEDYQTIVDHHQPFLTTLAQFRNKDSAHTEAVVQSDEYKICLENYVKDLLSQNRNLCEDFEVINVPNAEFVAVCADIELKPDANADVVFLKIYSELYNYINPNLKFYSFKELIDKQKRTEDIFNGPSATRGFIDEDELNAHGHLDVLYVSDIINRLMDIPEILQIKKIHLSSYKDNGDGTFSVLQNAQQYCLHLQDTSNAVFQFMLDADAQDKTKIFNSINFSKGLIYFTPKRKPEYSTYDFIDYPELPAGFENDLPIPAGGNRDILNYYSVQNDFPLFYYTGMDGIPKGETNLRKAQRLQSKAYLLFFDQLLADYLKQLDQLKNIFTWRGGVTSPVLLPLPLSEDIIKDLGMLLQSDTDPNKFDATYTSYAQLIETPDQQKQRRNRLLDHLLARFNELFVDYSVFKFQQNKTGDFFDEATADELINDKIQFLSVYPEISCGRSRAFDYTKPFYESADNVCGLQLRVQKMLGIISSQNKKLSVPTNAVDYKLLLQNIATGVVPTAADKLVITDNRFDDFDANFGIHVLEHILLRPLYKSTAPLDKLLPLCGNGTNNEHAECLTPDNYSMQMTIVAPGWLSISNNMDFRAFTESLIRTEAPAHVTLKICWLDPALMYLFEQTTGVFFTALAKVEAAGAVPVAQDITDFNAALLDVYTMMGLLKNMYLPSILDECDDINYNEEADKIKVPVILDYSALGSDGKEEWFVFEKKQP</sequence>
<dbReference type="KEGG" id="mgin:FRZ54_14445"/>
<name>A0A5B8UZC7_9SPHI</name>
<evidence type="ECO:0000313" key="1">
    <source>
        <dbReference type="EMBL" id="QEC63721.1"/>
    </source>
</evidence>
<dbReference type="OrthoDB" id="8263000at2"/>